<dbReference type="Pfam" id="PF00078">
    <property type="entry name" value="RVT_1"/>
    <property type="match status" value="1"/>
</dbReference>
<evidence type="ECO:0000256" key="1">
    <source>
        <dbReference type="SAM" id="MobiDB-lite"/>
    </source>
</evidence>
<evidence type="ECO:0000313" key="3">
    <source>
        <dbReference type="EMBL" id="UYV83865.1"/>
    </source>
</evidence>
<dbReference type="CDD" id="cd05481">
    <property type="entry name" value="retropepsin_like_LTR_1"/>
    <property type="match status" value="1"/>
</dbReference>
<dbReference type="Proteomes" id="UP001235939">
    <property type="component" value="Chromosome X"/>
</dbReference>
<dbReference type="Gene3D" id="3.30.420.40">
    <property type="match status" value="1"/>
</dbReference>
<dbReference type="InterPro" id="IPR050951">
    <property type="entry name" value="Retrovirus_Pol_polyprotein"/>
</dbReference>
<dbReference type="Gene3D" id="3.30.70.270">
    <property type="match status" value="1"/>
</dbReference>
<dbReference type="PROSITE" id="PS50878">
    <property type="entry name" value="RT_POL"/>
    <property type="match status" value="1"/>
</dbReference>
<dbReference type="InterPro" id="IPR000477">
    <property type="entry name" value="RT_dom"/>
</dbReference>
<feature type="compositionally biased region" description="Polar residues" evidence="1">
    <location>
        <begin position="37"/>
        <end position="53"/>
    </location>
</feature>
<dbReference type="PANTHER" id="PTHR37984:SF9">
    <property type="entry name" value="INTEGRASE CATALYTIC DOMAIN-CONTAINING PROTEIN"/>
    <property type="match status" value="1"/>
</dbReference>
<proteinExistence type="predicted"/>
<gene>
    <name evidence="3" type="ORF">LAZ67_X000466</name>
</gene>
<evidence type="ECO:0000313" key="4">
    <source>
        <dbReference type="Proteomes" id="UP001235939"/>
    </source>
</evidence>
<reference evidence="3 4" key="1">
    <citation type="submission" date="2022-03" db="EMBL/GenBank/DDBJ databases">
        <title>A chromosomal length assembly of Cordylochernes scorpioides.</title>
        <authorList>
            <person name="Zeh D."/>
            <person name="Zeh J."/>
        </authorList>
    </citation>
    <scope>NUCLEOTIDE SEQUENCE [LARGE SCALE GENOMIC DNA]</scope>
    <source>
        <strain evidence="3">IN4F17</strain>
        <tissue evidence="3">Whole Body</tissue>
    </source>
</reference>
<feature type="region of interest" description="Disordered" evidence="1">
    <location>
        <begin position="101"/>
        <end position="161"/>
    </location>
</feature>
<feature type="region of interest" description="Disordered" evidence="1">
    <location>
        <begin position="182"/>
        <end position="207"/>
    </location>
</feature>
<dbReference type="SUPFAM" id="SSF56672">
    <property type="entry name" value="DNA/RNA polymerases"/>
    <property type="match status" value="1"/>
</dbReference>
<dbReference type="Gene3D" id="3.10.10.10">
    <property type="entry name" value="HIV Type 1 Reverse Transcriptase, subunit A, domain 1"/>
    <property type="match status" value="1"/>
</dbReference>
<dbReference type="InterPro" id="IPR043129">
    <property type="entry name" value="ATPase_NBD"/>
</dbReference>
<dbReference type="EMBL" id="CP092886">
    <property type="protein sequence ID" value="UYV83865.1"/>
    <property type="molecule type" value="Genomic_DNA"/>
</dbReference>
<keyword evidence="4" id="KW-1185">Reference proteome</keyword>
<accession>A0ABY6LWF6</accession>
<feature type="compositionally biased region" description="Polar residues" evidence="1">
    <location>
        <begin position="117"/>
        <end position="132"/>
    </location>
</feature>
<dbReference type="InterPro" id="IPR043502">
    <property type="entry name" value="DNA/RNA_pol_sf"/>
</dbReference>
<feature type="domain" description="Reverse transcriptase" evidence="2">
    <location>
        <begin position="753"/>
        <end position="891"/>
    </location>
</feature>
<protein>
    <submittedName>
        <fullName evidence="3">K02A2.6-like</fullName>
    </submittedName>
</protein>
<dbReference type="CDD" id="cd01647">
    <property type="entry name" value="RT_LTR"/>
    <property type="match status" value="1"/>
</dbReference>
<organism evidence="3 4">
    <name type="scientific">Cordylochernes scorpioides</name>
    <dbReference type="NCBI Taxonomy" id="51811"/>
    <lineage>
        <taxon>Eukaryota</taxon>
        <taxon>Metazoa</taxon>
        <taxon>Ecdysozoa</taxon>
        <taxon>Arthropoda</taxon>
        <taxon>Chelicerata</taxon>
        <taxon>Arachnida</taxon>
        <taxon>Pseudoscorpiones</taxon>
        <taxon>Cheliferoidea</taxon>
        <taxon>Chernetidae</taxon>
        <taxon>Cordylochernes</taxon>
    </lineage>
</organism>
<feature type="region of interest" description="Disordered" evidence="1">
    <location>
        <begin position="29"/>
        <end position="53"/>
    </location>
</feature>
<name>A0ABY6LWF6_9ARAC</name>
<dbReference type="InterPro" id="IPR043128">
    <property type="entry name" value="Rev_trsase/Diguanyl_cyclase"/>
</dbReference>
<evidence type="ECO:0000259" key="2">
    <source>
        <dbReference type="PROSITE" id="PS50878"/>
    </source>
</evidence>
<dbReference type="PANTHER" id="PTHR37984">
    <property type="entry name" value="PROTEIN CBG26694"/>
    <property type="match status" value="1"/>
</dbReference>
<dbReference type="InterPro" id="IPR021109">
    <property type="entry name" value="Peptidase_aspartic_dom_sf"/>
</dbReference>
<dbReference type="SUPFAM" id="SSF53067">
    <property type="entry name" value="Actin-like ATPase domain"/>
    <property type="match status" value="1"/>
</dbReference>
<sequence>MPDYLKKYLIAARVQEPSEWYKITTQLKLSTNKEEPQQPSTSTSTPVKKFNSNSSLAHQYQPFPRTAAATHHQQEPHKPINLPPYPCKICASHQLPNQYHFHRDCPLKNNNHPKRTNPGTKNPSQQQQATSHAKTHQGARVPDHKREAGNLPSKVSSGADGPVCLPGVLPRLHLEAVFPGVGNQAGQGRRLPADEDEGTNPGQPLRCPASRQAPSLAGMRLEPGDIAVSLGTSDTVFVWLTTPETSKDGHIFINPVDTSAYMGLLCYKNGSLTRERIKNQLSEKTWENFNQILDSTPRGNFGNIDYTNFGTMDHFKPPSQFELTTNNAEAWETWKFKFLLYSDAIQLETKPVKHQRAILLHNIGDDTLNIYKTFGLQETLTNPTITEILEKFDNHFKPFKNVIYRRYNFFSEVQEKNQSFDDFVTKVKNKAVDCDFGDLTESLIRDRIVLGVLDKNLTERYLQDPDLTLSKAIALGRAAESSRTQLKEIKEEVTVDKLSSYKETSSNKNTEHKFVKKNHKLFKACGKCASKHEYGNCPAYDKQCHKCKKPNHYAKCCKNKIVHDIAENDIYMHVLSVDNILKDGWCETIYIQGHPKNFKIDTGADVNILPLASLKFLQGKYVITPTNKNIFTYTKERIPIVGEVELECQFQSKKSNSNFFVVKCQTVPILGLKDCSKFGLIEKVNSLHQCINNISSEVILNKYKDVFEGVGLLKNKQSILIKEDAIPQVYTARRLPLAMREPVREELEKMSKLGVIKKINKPTECSHPMVVVKKPNGDVRICIDPRKLNYWIKRERYMMLSPEEVLALIQKANIYTILDAKYAFWQIPLTDEASLLTTMSTPYGRYCYTRMPYGLSSAPEIFQSIIHQLYLGVPNVVTYMDDVLIYSDSET</sequence>
<dbReference type="SUPFAM" id="SSF50630">
    <property type="entry name" value="Acid proteases"/>
    <property type="match status" value="1"/>
</dbReference>